<comment type="caution">
    <text evidence="11">The sequence shown here is derived from an EMBL/GenBank/DDBJ whole genome shotgun (WGS) entry which is preliminary data.</text>
</comment>
<evidence type="ECO:0000256" key="7">
    <source>
        <dbReference type="ARBA" id="ARBA00049145"/>
    </source>
</evidence>
<keyword evidence="6 8" id="KW-0376">Hydrogen peroxide</keyword>
<dbReference type="GO" id="GO:0004601">
    <property type="term" value="F:peroxidase activity"/>
    <property type="evidence" value="ECO:0007669"/>
    <property type="project" value="UniProtKB-KW"/>
</dbReference>
<dbReference type="RefSeq" id="WP_264505113.1">
    <property type="nucleotide sequence ID" value="NZ_JAPDFL010000001.1"/>
</dbReference>
<dbReference type="PROSITE" id="PS50873">
    <property type="entry name" value="PEROXIDASE_4"/>
    <property type="match status" value="1"/>
</dbReference>
<dbReference type="Pfam" id="PF00141">
    <property type="entry name" value="peroxidase"/>
    <property type="match status" value="2"/>
</dbReference>
<dbReference type="PRINTS" id="PR00458">
    <property type="entry name" value="PEROXIDASE"/>
</dbReference>
<dbReference type="Proteomes" id="UP001208938">
    <property type="component" value="Unassembled WGS sequence"/>
</dbReference>
<keyword evidence="5 8" id="KW-0408">Iron</keyword>
<evidence type="ECO:0000313" key="12">
    <source>
        <dbReference type="Proteomes" id="UP001208938"/>
    </source>
</evidence>
<dbReference type="PANTHER" id="PTHR30555:SF6">
    <property type="entry name" value="CATALASE-PEROXIDASE"/>
    <property type="match status" value="1"/>
</dbReference>
<dbReference type="EC" id="1.11.1.21" evidence="8 9"/>
<keyword evidence="3 8" id="KW-0479">Metal-binding</keyword>
<evidence type="ECO:0000259" key="10">
    <source>
        <dbReference type="PROSITE" id="PS50873"/>
    </source>
</evidence>
<comment type="catalytic activity">
    <reaction evidence="7 8 9">
        <text>2 H2O2 = O2 + 2 H2O</text>
        <dbReference type="Rhea" id="RHEA:20309"/>
        <dbReference type="ChEBI" id="CHEBI:15377"/>
        <dbReference type="ChEBI" id="CHEBI:15379"/>
        <dbReference type="ChEBI" id="CHEBI:16240"/>
        <dbReference type="EC" id="1.11.1.21"/>
    </reaction>
</comment>
<evidence type="ECO:0000313" key="11">
    <source>
        <dbReference type="EMBL" id="MCW1932042.1"/>
    </source>
</evidence>
<dbReference type="NCBIfam" id="NF011635">
    <property type="entry name" value="PRK15061.1"/>
    <property type="match status" value="1"/>
</dbReference>
<dbReference type="PRINTS" id="PR00460">
    <property type="entry name" value="BPEROXIDASE"/>
</dbReference>
<keyword evidence="12" id="KW-1185">Reference proteome</keyword>
<feature type="domain" description="Plant heme peroxidase family profile" evidence="10">
    <location>
        <begin position="103"/>
        <end position="423"/>
    </location>
</feature>
<dbReference type="NCBIfam" id="TIGR00198">
    <property type="entry name" value="cat_per_HPI"/>
    <property type="match status" value="1"/>
</dbReference>
<dbReference type="InterPro" id="IPR000763">
    <property type="entry name" value="Catalase_peroxidase"/>
</dbReference>
<dbReference type="Gene3D" id="1.10.520.10">
    <property type="match status" value="2"/>
</dbReference>
<evidence type="ECO:0000256" key="1">
    <source>
        <dbReference type="ARBA" id="ARBA00022559"/>
    </source>
</evidence>
<dbReference type="PANTHER" id="PTHR30555">
    <property type="entry name" value="HYDROPEROXIDASE I, BIFUNCTIONAL CATALASE-PEROXIDASE"/>
    <property type="match status" value="1"/>
</dbReference>
<evidence type="ECO:0000256" key="2">
    <source>
        <dbReference type="ARBA" id="ARBA00022617"/>
    </source>
</evidence>
<evidence type="ECO:0000256" key="6">
    <source>
        <dbReference type="ARBA" id="ARBA00023324"/>
    </source>
</evidence>
<dbReference type="InterPro" id="IPR019794">
    <property type="entry name" value="Peroxidases_AS"/>
</dbReference>
<gene>
    <name evidence="8 11" type="primary">katG</name>
    <name evidence="11" type="ORF">OKW52_07135</name>
</gene>
<sequence>MDGNTAGKCPVMHGSNTVSSKSVTEWWPNALNLDILHQHDTKTNPMGAAYNYREAVKTLDFDALKADMRKLMTESQDWWPADWGHYGGLMIRLSWHAAGSYRLADGRGGGGTGNQRFAPLNSWPDNASLDKARRLLWPLKKKYGNKISWADLMVLAGTVAYDMMGLKTFGFGFGRADIWHPEIDTYWGAEKEWLAPSDGRYEDVSKPDTMENPLAAVQMGLIYVNPEGVNGKSDPMATAAQVRETFARMAMDDEETVALTAGGHTVGKTHGNGDAALLGPEPEAAGPEMQGMGWANPLQNGHANRAVTSGLEGAWTTNPLVFDMGYFDMLFGHEWELRKSPAGAMQWEPVTIAEADKPLDASDPSQRHNPMMTDADMAMKVDPIYNAICQKFMADPAYFNDVFARAWFKLTHRDMGPKANYIGPDVPAEDLIWQDPIPAGPTSYDIAAVKSMIAASGLSLSDMVSTAWDSARTYRQSDMRGGANGARIRLAPQKDWAGNEPERLARVLSVLQPIAAQSGASIADVIVLAGNLGVEQAAKAAGFELTVPFSPGRGDATAEQTDADSFDALEPLADGYRNWLKADYVVSPEELMLDRTQLMGLTAAEMTVLVGGMRAMGTNHGGTAHGVFTDRVGTLTPDFFTTLTDMAYTWVKAGDHYEIRERKSGAVKYTATRMDLVFGSNAILRAYAEVYAQDDNTPKFVEDFVAAWAKVMNADRFDLA</sequence>
<protein>
    <recommendedName>
        <fullName evidence="8 9">Catalase-peroxidase</fullName>
        <shortName evidence="8">CP</shortName>
        <ecNumber evidence="8 9">1.11.1.21</ecNumber>
    </recommendedName>
    <alternativeName>
        <fullName evidence="8">Peroxidase/catalase</fullName>
    </alternativeName>
</protein>
<comment type="catalytic activity">
    <reaction evidence="8 9">
        <text>H2O2 + AH2 = A + 2 H2O</text>
        <dbReference type="Rhea" id="RHEA:30275"/>
        <dbReference type="ChEBI" id="CHEBI:13193"/>
        <dbReference type="ChEBI" id="CHEBI:15377"/>
        <dbReference type="ChEBI" id="CHEBI:16240"/>
        <dbReference type="ChEBI" id="CHEBI:17499"/>
        <dbReference type="EC" id="1.11.1.21"/>
    </reaction>
</comment>
<organism evidence="11 12">
    <name type="scientific">Pararhodobacter zhoushanensis</name>
    <dbReference type="NCBI Taxonomy" id="2479545"/>
    <lineage>
        <taxon>Bacteria</taxon>
        <taxon>Pseudomonadati</taxon>
        <taxon>Pseudomonadota</taxon>
        <taxon>Alphaproteobacteria</taxon>
        <taxon>Rhodobacterales</taxon>
        <taxon>Paracoccaceae</taxon>
        <taxon>Pararhodobacter</taxon>
    </lineage>
</organism>
<evidence type="ECO:0000256" key="8">
    <source>
        <dbReference type="HAMAP-Rule" id="MF_01961"/>
    </source>
</evidence>
<evidence type="ECO:0000256" key="9">
    <source>
        <dbReference type="RuleBase" id="RU003451"/>
    </source>
</evidence>
<feature type="binding site" description="axial binding residue" evidence="8">
    <location>
        <position position="264"/>
    </location>
    <ligand>
        <name>heme b</name>
        <dbReference type="ChEBI" id="CHEBI:60344"/>
    </ligand>
    <ligandPart>
        <name>Fe</name>
        <dbReference type="ChEBI" id="CHEBI:18248"/>
    </ligandPart>
</feature>
<keyword evidence="2 8" id="KW-0349">Heme</keyword>
<dbReference type="InterPro" id="IPR010255">
    <property type="entry name" value="Haem_peroxidase_sf"/>
</dbReference>
<feature type="active site" description="Proton acceptor" evidence="8">
    <location>
        <position position="96"/>
    </location>
</feature>
<comment type="similarity">
    <text evidence="8 9">Belongs to the peroxidase family. Peroxidase/catalase subfamily.</text>
</comment>
<dbReference type="EMBL" id="JAPDFL010000001">
    <property type="protein sequence ID" value="MCW1932042.1"/>
    <property type="molecule type" value="Genomic_DNA"/>
</dbReference>
<dbReference type="InterPro" id="IPR002016">
    <property type="entry name" value="Haem_peroxidase"/>
</dbReference>
<evidence type="ECO:0000256" key="5">
    <source>
        <dbReference type="ARBA" id="ARBA00023004"/>
    </source>
</evidence>
<dbReference type="SUPFAM" id="SSF48113">
    <property type="entry name" value="Heme-dependent peroxidases"/>
    <property type="match status" value="2"/>
</dbReference>
<comment type="subunit">
    <text evidence="8">Homodimer or homotetramer.</text>
</comment>
<evidence type="ECO:0000256" key="3">
    <source>
        <dbReference type="ARBA" id="ARBA00022723"/>
    </source>
</evidence>
<comment type="caution">
    <text evidence="8">Lacks conserved residue(s) required for the propagation of feature annotation.</text>
</comment>
<accession>A0ABT3GWZ2</accession>
<keyword evidence="4 8" id="KW-0560">Oxidoreductase</keyword>
<comment type="cofactor">
    <cofactor evidence="8">
        <name>heme b</name>
        <dbReference type="ChEBI" id="CHEBI:60344"/>
    </cofactor>
    <text evidence="8">Binds 1 heme b (iron(II)-protoporphyrin IX) group per dimer.</text>
</comment>
<name>A0ABT3GWZ2_9RHOB</name>
<feature type="cross-link" description="Tryptophyl-tyrosyl-methioninium (Tyr-Met) (with Trp-95)" evidence="8">
    <location>
        <begin position="223"/>
        <end position="249"/>
    </location>
</feature>
<evidence type="ECO:0000256" key="4">
    <source>
        <dbReference type="ARBA" id="ARBA00023002"/>
    </source>
</evidence>
<dbReference type="Gene3D" id="1.10.420.10">
    <property type="entry name" value="Peroxidase, domain 2"/>
    <property type="match status" value="2"/>
</dbReference>
<dbReference type="PROSITE" id="PS00436">
    <property type="entry name" value="PEROXIDASE_2"/>
    <property type="match status" value="1"/>
</dbReference>
<comment type="function">
    <text evidence="8">Bifunctional enzyme with both catalase and broad-spectrum peroxidase activity.</text>
</comment>
<proteinExistence type="inferred from homology"/>
<comment type="PTM">
    <text evidence="8">Formation of the three residue Trp-Tyr-Met cross-link is important for the catalase, but not the peroxidase activity of the enzyme.</text>
</comment>
<feature type="site" description="Transition state stabilizer" evidence="8">
    <location>
        <position position="92"/>
    </location>
</feature>
<dbReference type="HAMAP" id="MF_01961">
    <property type="entry name" value="Catal_peroxid"/>
    <property type="match status" value="1"/>
</dbReference>
<reference evidence="11 12" key="1">
    <citation type="submission" date="2022-10" db="EMBL/GenBank/DDBJ databases">
        <title>Pararhodobacter sp. nov., isolated from marine algae.</title>
        <authorList>
            <person name="Choi B.J."/>
            <person name="Kim J.M."/>
            <person name="Lee J.K."/>
            <person name="Choi D.G."/>
            <person name="Jeon C.O."/>
        </authorList>
    </citation>
    <scope>NUCLEOTIDE SEQUENCE [LARGE SCALE GENOMIC DNA]</scope>
    <source>
        <strain evidence="11 12">ZQ420</strain>
    </source>
</reference>
<keyword evidence="1 8" id="KW-0575">Peroxidase</keyword>